<dbReference type="SUPFAM" id="SSF52540">
    <property type="entry name" value="P-loop containing nucleoside triphosphate hydrolases"/>
    <property type="match status" value="1"/>
</dbReference>
<evidence type="ECO:0000259" key="10">
    <source>
        <dbReference type="PROSITE" id="PS50929"/>
    </source>
</evidence>
<dbReference type="InterPro" id="IPR036640">
    <property type="entry name" value="ABC1_TM_sf"/>
</dbReference>
<dbReference type="EMBL" id="JAVRHQ010000001">
    <property type="protein sequence ID" value="MDT0641580.1"/>
    <property type="molecule type" value="Genomic_DNA"/>
</dbReference>
<dbReference type="InterPro" id="IPR039421">
    <property type="entry name" value="Type_1_exporter"/>
</dbReference>
<dbReference type="Pfam" id="PF03412">
    <property type="entry name" value="Peptidase_C39"/>
    <property type="match status" value="1"/>
</dbReference>
<feature type="domain" description="ABC transmembrane type-1" evidence="10">
    <location>
        <begin position="173"/>
        <end position="452"/>
    </location>
</feature>
<keyword evidence="2 8" id="KW-0812">Transmembrane</keyword>
<comment type="caution">
    <text evidence="12">The sequence shown here is derived from an EMBL/GenBank/DDBJ whole genome shotgun (WGS) entry which is preliminary data.</text>
</comment>
<dbReference type="InterPro" id="IPR027417">
    <property type="entry name" value="P-loop_NTPase"/>
</dbReference>
<feature type="domain" description="ABC transporter" evidence="9">
    <location>
        <begin position="493"/>
        <end position="729"/>
    </location>
</feature>
<evidence type="ECO:0000259" key="9">
    <source>
        <dbReference type="PROSITE" id="PS50893"/>
    </source>
</evidence>
<feature type="domain" description="Peptidase C39" evidence="11">
    <location>
        <begin position="6"/>
        <end position="132"/>
    </location>
</feature>
<dbReference type="Gene3D" id="3.40.50.300">
    <property type="entry name" value="P-loop containing nucleotide triphosphate hydrolases"/>
    <property type="match status" value="1"/>
</dbReference>
<dbReference type="InterPro" id="IPR011527">
    <property type="entry name" value="ABC1_TM_dom"/>
</dbReference>
<protein>
    <submittedName>
        <fullName evidence="12">Peptidase domain-containing ABC transporter</fullName>
    </submittedName>
</protein>
<dbReference type="SUPFAM" id="SSF90123">
    <property type="entry name" value="ABC transporter transmembrane region"/>
    <property type="match status" value="1"/>
</dbReference>
<dbReference type="Gene3D" id="3.90.70.10">
    <property type="entry name" value="Cysteine proteinases"/>
    <property type="match status" value="1"/>
</dbReference>
<comment type="subcellular location">
    <subcellularLocation>
        <location evidence="1">Cell membrane</location>
        <topology evidence="1">Multi-pass membrane protein</topology>
    </subcellularLocation>
</comment>
<evidence type="ECO:0000256" key="4">
    <source>
        <dbReference type="ARBA" id="ARBA00022801"/>
    </source>
</evidence>
<evidence type="ECO:0000256" key="3">
    <source>
        <dbReference type="ARBA" id="ARBA00022741"/>
    </source>
</evidence>
<feature type="transmembrane region" description="Helical" evidence="8">
    <location>
        <begin position="170"/>
        <end position="194"/>
    </location>
</feature>
<dbReference type="PROSITE" id="PS50990">
    <property type="entry name" value="PEPTIDASE_C39"/>
    <property type="match status" value="1"/>
</dbReference>
<dbReference type="InterPro" id="IPR003593">
    <property type="entry name" value="AAA+_ATPase"/>
</dbReference>
<evidence type="ECO:0000313" key="13">
    <source>
        <dbReference type="Proteomes" id="UP001262889"/>
    </source>
</evidence>
<keyword evidence="3" id="KW-0547">Nucleotide-binding</keyword>
<dbReference type="Pfam" id="PF00664">
    <property type="entry name" value="ABC_membrane"/>
    <property type="match status" value="1"/>
</dbReference>
<evidence type="ECO:0000256" key="7">
    <source>
        <dbReference type="ARBA" id="ARBA00023136"/>
    </source>
</evidence>
<dbReference type="InterPro" id="IPR003439">
    <property type="entry name" value="ABC_transporter-like_ATP-bd"/>
</dbReference>
<dbReference type="Gene3D" id="1.20.1560.10">
    <property type="entry name" value="ABC transporter type 1, transmembrane domain"/>
    <property type="match status" value="1"/>
</dbReference>
<dbReference type="PROSITE" id="PS50929">
    <property type="entry name" value="ABC_TM1F"/>
    <property type="match status" value="1"/>
</dbReference>
<dbReference type="PROSITE" id="PS50893">
    <property type="entry name" value="ABC_TRANSPORTER_2"/>
    <property type="match status" value="1"/>
</dbReference>
<dbReference type="PANTHER" id="PTHR43394">
    <property type="entry name" value="ATP-DEPENDENT PERMEASE MDL1, MITOCHONDRIAL"/>
    <property type="match status" value="1"/>
</dbReference>
<feature type="transmembrane region" description="Helical" evidence="8">
    <location>
        <begin position="311"/>
        <end position="328"/>
    </location>
</feature>
<evidence type="ECO:0000256" key="5">
    <source>
        <dbReference type="ARBA" id="ARBA00022840"/>
    </source>
</evidence>
<reference evidence="12 13" key="1">
    <citation type="submission" date="2023-09" db="EMBL/GenBank/DDBJ databases">
        <authorList>
            <person name="Rey-Velasco X."/>
        </authorList>
    </citation>
    <scope>NUCLEOTIDE SEQUENCE [LARGE SCALE GENOMIC DNA]</scope>
    <source>
        <strain evidence="12 13">F363</strain>
    </source>
</reference>
<gene>
    <name evidence="12" type="ORF">RM553_01930</name>
</gene>
<sequence length="735" mass="83831">MKFIAQHDQMDCGPACIAMIAMYYKKKYPLGYLRENCFLGKDGVSLLGISIASEKIGFDTFSAKVAIEEISNKKNLPCILHWNQNHFVVLYDVKYDFFSKKNVYKIADPGYGFIKLTAEQLEKSWLSDNDTGVALFLKPGDQFLDIKPPKEEKKNFQFIFHYLRPYKSEFFQLFIGLLGGSLLTLIFPFLTQALIDEGIGNQSLRIVYIILLAQIFLFLGNSVIEIIRNWITLYIGARINISIISDFLRKLMKLPIKFFDAKMIGDFTQRIADHERIEAFLTSQSLFTLFSLINVSVFFIVLAYYDLMIVMVYLIFTILAIIWVLFFLNKRKILDYQSFQRRAEHQDSIYELINGMQEIKLNNFERFKNNAWEGIQIKLFQVNQRILQVNQYQSVGFNFINHLKNILVTFIAANEVIKGNISLGAMLSISYIIGQMNSPINQLTNFFRSFQDARISMDRLGEVHSQNEEEIQGQIILDGQKIDQSENHGSRGIRIHDLSFQYEGPKSPYILKDISLFIPEGKITAIVGASGSGKTTLMKILLKFYPPASGEISVNEFLLNEMSSRSWRKHCGAVMQDGFIFSDTIERNIVTGDENVNDKKLRKAIETANLSEFIERLPLGIKTKIGAAGNGISGGQKQRILIARAVYKNPKYLFFDEATSALDADNEKLIMEKLDEFLKGKTSVIIAHRLSTVKNAHQIIVLKNGNIVECGNHSSLVSNKGDYFHLVKNQLELGN</sequence>
<evidence type="ECO:0000256" key="6">
    <source>
        <dbReference type="ARBA" id="ARBA00022989"/>
    </source>
</evidence>
<dbReference type="InterPro" id="IPR005074">
    <property type="entry name" value="Peptidase_C39"/>
</dbReference>
<keyword evidence="13" id="KW-1185">Reference proteome</keyword>
<keyword evidence="6 8" id="KW-1133">Transmembrane helix</keyword>
<dbReference type="SMART" id="SM00382">
    <property type="entry name" value="AAA"/>
    <property type="match status" value="1"/>
</dbReference>
<accession>A0ABU3C5H5</accession>
<dbReference type="RefSeq" id="WP_311533288.1">
    <property type="nucleotide sequence ID" value="NZ_JAVRHQ010000001.1"/>
</dbReference>
<evidence type="ECO:0000313" key="12">
    <source>
        <dbReference type="EMBL" id="MDT0641580.1"/>
    </source>
</evidence>
<evidence type="ECO:0000256" key="1">
    <source>
        <dbReference type="ARBA" id="ARBA00004651"/>
    </source>
</evidence>
<dbReference type="Pfam" id="PF00005">
    <property type="entry name" value="ABC_tran"/>
    <property type="match status" value="1"/>
</dbReference>
<dbReference type="PROSITE" id="PS00211">
    <property type="entry name" value="ABC_TRANSPORTER_1"/>
    <property type="match status" value="1"/>
</dbReference>
<dbReference type="CDD" id="cd18571">
    <property type="entry name" value="ABC_6TM_peptidase_like"/>
    <property type="match status" value="1"/>
</dbReference>
<dbReference type="CDD" id="cd02418">
    <property type="entry name" value="Peptidase_C39B"/>
    <property type="match status" value="1"/>
</dbReference>
<evidence type="ECO:0000259" key="11">
    <source>
        <dbReference type="PROSITE" id="PS50990"/>
    </source>
</evidence>
<keyword evidence="5" id="KW-0067">ATP-binding</keyword>
<name>A0ABU3C5H5_9FLAO</name>
<evidence type="ECO:0000256" key="2">
    <source>
        <dbReference type="ARBA" id="ARBA00022692"/>
    </source>
</evidence>
<feature type="transmembrane region" description="Helical" evidence="8">
    <location>
        <begin position="206"/>
        <end position="224"/>
    </location>
</feature>
<keyword evidence="4" id="KW-0378">Hydrolase</keyword>
<dbReference type="Proteomes" id="UP001262889">
    <property type="component" value="Unassembled WGS sequence"/>
</dbReference>
<keyword evidence="7 8" id="KW-0472">Membrane</keyword>
<dbReference type="PANTHER" id="PTHR43394:SF1">
    <property type="entry name" value="ATP-BINDING CASSETTE SUB-FAMILY B MEMBER 10, MITOCHONDRIAL"/>
    <property type="match status" value="1"/>
</dbReference>
<organism evidence="12 13">
    <name type="scientific">Autumnicola tepida</name>
    <dbReference type="NCBI Taxonomy" id="3075595"/>
    <lineage>
        <taxon>Bacteria</taxon>
        <taxon>Pseudomonadati</taxon>
        <taxon>Bacteroidota</taxon>
        <taxon>Flavobacteriia</taxon>
        <taxon>Flavobacteriales</taxon>
        <taxon>Flavobacteriaceae</taxon>
        <taxon>Autumnicola</taxon>
    </lineage>
</organism>
<dbReference type="InterPro" id="IPR017871">
    <property type="entry name" value="ABC_transporter-like_CS"/>
</dbReference>
<feature type="transmembrane region" description="Helical" evidence="8">
    <location>
        <begin position="286"/>
        <end position="305"/>
    </location>
</feature>
<evidence type="ECO:0000256" key="8">
    <source>
        <dbReference type="SAM" id="Phobius"/>
    </source>
</evidence>
<proteinExistence type="predicted"/>